<name>A3IHE6_9CHRO</name>
<gene>
    <name evidence="1" type="ORF">CY0110_15572</name>
</gene>
<dbReference type="EMBL" id="AAXW01000002">
    <property type="protein sequence ID" value="EAZ93228.1"/>
    <property type="molecule type" value="Genomic_DNA"/>
</dbReference>
<protein>
    <submittedName>
        <fullName evidence="1">Uncharacterized protein</fullName>
    </submittedName>
</protein>
<evidence type="ECO:0000313" key="2">
    <source>
        <dbReference type="Proteomes" id="UP000003781"/>
    </source>
</evidence>
<dbReference type="Proteomes" id="UP000003781">
    <property type="component" value="Unassembled WGS sequence"/>
</dbReference>
<dbReference type="AlphaFoldDB" id="A3IHE6"/>
<evidence type="ECO:0000313" key="1">
    <source>
        <dbReference type="EMBL" id="EAZ93228.1"/>
    </source>
</evidence>
<accession>A3IHE6</accession>
<reference evidence="1 2" key="1">
    <citation type="submission" date="2007-03" db="EMBL/GenBank/DDBJ databases">
        <authorList>
            <person name="Stal L."/>
            <person name="Ferriera S."/>
            <person name="Johnson J."/>
            <person name="Kravitz S."/>
            <person name="Beeson K."/>
            <person name="Sutton G."/>
            <person name="Rogers Y.-H."/>
            <person name="Friedman R."/>
            <person name="Frazier M."/>
            <person name="Venter J.C."/>
        </authorList>
    </citation>
    <scope>NUCLEOTIDE SEQUENCE [LARGE SCALE GENOMIC DNA]</scope>
    <source>
        <strain evidence="1 2">CCY0110</strain>
    </source>
</reference>
<keyword evidence="2" id="KW-1185">Reference proteome</keyword>
<proteinExistence type="predicted"/>
<comment type="caution">
    <text evidence="1">The sequence shown here is derived from an EMBL/GenBank/DDBJ whole genome shotgun (WGS) entry which is preliminary data.</text>
</comment>
<sequence length="24" mass="3052">MIYPKNPSFRLMFQQCIKLYYPRN</sequence>
<organism evidence="1 2">
    <name type="scientific">Crocosphaera chwakensis CCY0110</name>
    <dbReference type="NCBI Taxonomy" id="391612"/>
    <lineage>
        <taxon>Bacteria</taxon>
        <taxon>Bacillati</taxon>
        <taxon>Cyanobacteriota</taxon>
        <taxon>Cyanophyceae</taxon>
        <taxon>Oscillatoriophycideae</taxon>
        <taxon>Chroococcales</taxon>
        <taxon>Aphanothecaceae</taxon>
        <taxon>Crocosphaera</taxon>
        <taxon>Crocosphaera chwakensis</taxon>
    </lineage>
</organism>